<name>A0ACC1PDL9_9PEZI</name>
<evidence type="ECO:0000313" key="1">
    <source>
        <dbReference type="EMBL" id="KAJ2990648.1"/>
    </source>
</evidence>
<protein>
    <submittedName>
        <fullName evidence="1">Uncharacterized protein</fullName>
    </submittedName>
</protein>
<evidence type="ECO:0000313" key="2">
    <source>
        <dbReference type="Proteomes" id="UP001143856"/>
    </source>
</evidence>
<dbReference type="EMBL" id="JAPDGR010000396">
    <property type="protein sequence ID" value="KAJ2990648.1"/>
    <property type="molecule type" value="Genomic_DNA"/>
</dbReference>
<dbReference type="Proteomes" id="UP001143856">
    <property type="component" value="Unassembled WGS sequence"/>
</dbReference>
<reference evidence="1" key="1">
    <citation type="submission" date="2022-10" db="EMBL/GenBank/DDBJ databases">
        <title>Genome Sequence of Xylaria curta.</title>
        <authorList>
            <person name="Buettner E."/>
        </authorList>
    </citation>
    <scope>NUCLEOTIDE SEQUENCE</scope>
    <source>
        <strain evidence="1">Babe10</strain>
    </source>
</reference>
<comment type="caution">
    <text evidence="1">The sequence shown here is derived from an EMBL/GenBank/DDBJ whole genome shotgun (WGS) entry which is preliminary data.</text>
</comment>
<accession>A0ACC1PDL9</accession>
<sequence length="175" mass="18926">MDSFKACWDFLFQPALTFALLEAPAKATCVDDGGPRPGISQHLHELSFVEILDLSDREYTNTRRGVDEHVVEKLGGHGKPIQDKGVYMLQLSSIWDVAPYLAALVDAGDVELGSGDLCQIEISEHAGGGMKEMAEGTRRGGDVENSGDWEVGKSLVQNESVGKQVEEARCDFAGS</sequence>
<gene>
    <name evidence="1" type="ORF">NUW58_g2840</name>
</gene>
<proteinExistence type="predicted"/>
<organism evidence="1 2">
    <name type="scientific">Xylaria curta</name>
    <dbReference type="NCBI Taxonomy" id="42375"/>
    <lineage>
        <taxon>Eukaryota</taxon>
        <taxon>Fungi</taxon>
        <taxon>Dikarya</taxon>
        <taxon>Ascomycota</taxon>
        <taxon>Pezizomycotina</taxon>
        <taxon>Sordariomycetes</taxon>
        <taxon>Xylariomycetidae</taxon>
        <taxon>Xylariales</taxon>
        <taxon>Xylariaceae</taxon>
        <taxon>Xylaria</taxon>
    </lineage>
</organism>
<keyword evidence="2" id="KW-1185">Reference proteome</keyword>